<protein>
    <recommendedName>
        <fullName evidence="5">Phage terminase large subunit (GpA)</fullName>
    </recommendedName>
</protein>
<feature type="domain" description="Phage terminase large subunit GpA ATPase" evidence="2">
    <location>
        <begin position="44"/>
        <end position="291"/>
    </location>
</feature>
<name>A0A0F9KIM5_9ZZZZ</name>
<dbReference type="InterPro" id="IPR027417">
    <property type="entry name" value="P-loop_NTPase"/>
</dbReference>
<proteinExistence type="predicted"/>
<feature type="region of interest" description="Disordered" evidence="1">
    <location>
        <begin position="499"/>
        <end position="518"/>
    </location>
</feature>
<dbReference type="InterPro" id="IPR046453">
    <property type="entry name" value="GpA_ATPase"/>
</dbReference>
<evidence type="ECO:0000256" key="1">
    <source>
        <dbReference type="SAM" id="MobiDB-lite"/>
    </source>
</evidence>
<dbReference type="Pfam" id="PF20454">
    <property type="entry name" value="GpA_nuclease"/>
    <property type="match status" value="1"/>
</dbReference>
<comment type="caution">
    <text evidence="4">The sequence shown here is derived from an EMBL/GenBank/DDBJ whole genome shotgun (WGS) entry which is preliminary data.</text>
</comment>
<sequence>MASSVFSLHARLIGPIFPRPIPSMREWAEKTIIIPDGPFKGEPFDRATQPFSRLFFDEVDSGHWERIVATGVTQSGKSLICYVIPVLYHLFAIGETVVAGLPTMDMAHDKWAEDFLPVIEASPELRALLPTRGEGSRGGKVKSRVKFRNGATLRFMTGGGKDKSRAGFTGRVLAVTEVDGLDEAGTTSREADKLKQMEARLRAFLQVGTRTYLECTVSTREGRIWQEYLGGTESRIVRPCPHCGAWVTPEREHLTGWRDAENVLQAREGASWTCPKCEAAWTADERYAANLRGVLVHRGQEVTPAGKVVGPAPQTRALGFRWAAVDNHFATAADIGADEWGARREVDRDNAEKELCQFVHCIPYEEPEIELTKLDADAVARRTAGFKKGIVPGECLGVAVGIDTGKRKLDWTAFAVLRDSSGFVIDYGEQITRADSVGVERGLHNALNGLRTYFESGWQSETGQKFTPAQVWIDSGYHEHTDPVYRFCRQANKGCPAGGERYRPSKGFGEGQRGTTRYSTPKQITNEVRYLGKEYHLARSRRALGLVVHVNADHWKSELHTRLAMDASEPGAIVLYEASDKGAHAEFVEQLTAERQIEKWIDGKGSRIVWERIRRANHKLDSTYAAVAAGHLILALEESKAGKFEGGWFAAQKTKRGKRT</sequence>
<evidence type="ECO:0008006" key="5">
    <source>
        <dbReference type="Google" id="ProtNLM"/>
    </source>
</evidence>
<feature type="domain" description="Terminase large subunit GpA endonuclease" evidence="3">
    <location>
        <begin position="329"/>
        <end position="631"/>
    </location>
</feature>
<dbReference type="AlphaFoldDB" id="A0A0F9KIM5"/>
<dbReference type="Gene3D" id="3.40.50.300">
    <property type="entry name" value="P-loop containing nucleotide triphosphate hydrolases"/>
    <property type="match status" value="1"/>
</dbReference>
<evidence type="ECO:0000259" key="3">
    <source>
        <dbReference type="Pfam" id="PF20454"/>
    </source>
</evidence>
<dbReference type="EMBL" id="LAZR01007931">
    <property type="protein sequence ID" value="KKM81984.1"/>
    <property type="molecule type" value="Genomic_DNA"/>
</dbReference>
<dbReference type="Pfam" id="PF05876">
    <property type="entry name" value="GpA_ATPase"/>
    <property type="match status" value="1"/>
</dbReference>
<gene>
    <name evidence="4" type="ORF">LCGC14_1324120</name>
</gene>
<dbReference type="GO" id="GO:0004519">
    <property type="term" value="F:endonuclease activity"/>
    <property type="evidence" value="ECO:0007669"/>
    <property type="project" value="InterPro"/>
</dbReference>
<dbReference type="InterPro" id="IPR046454">
    <property type="entry name" value="GpA_endonuclease"/>
</dbReference>
<organism evidence="4">
    <name type="scientific">marine sediment metagenome</name>
    <dbReference type="NCBI Taxonomy" id="412755"/>
    <lineage>
        <taxon>unclassified sequences</taxon>
        <taxon>metagenomes</taxon>
        <taxon>ecological metagenomes</taxon>
    </lineage>
</organism>
<evidence type="ECO:0000259" key="2">
    <source>
        <dbReference type="Pfam" id="PF05876"/>
    </source>
</evidence>
<accession>A0A0F9KIM5</accession>
<dbReference type="GO" id="GO:0016887">
    <property type="term" value="F:ATP hydrolysis activity"/>
    <property type="evidence" value="ECO:0007669"/>
    <property type="project" value="InterPro"/>
</dbReference>
<evidence type="ECO:0000313" key="4">
    <source>
        <dbReference type="EMBL" id="KKM81984.1"/>
    </source>
</evidence>
<reference evidence="4" key="1">
    <citation type="journal article" date="2015" name="Nature">
        <title>Complex archaea that bridge the gap between prokaryotes and eukaryotes.</title>
        <authorList>
            <person name="Spang A."/>
            <person name="Saw J.H."/>
            <person name="Jorgensen S.L."/>
            <person name="Zaremba-Niedzwiedzka K."/>
            <person name="Martijn J."/>
            <person name="Lind A.E."/>
            <person name="van Eijk R."/>
            <person name="Schleper C."/>
            <person name="Guy L."/>
            <person name="Ettema T.J."/>
        </authorList>
    </citation>
    <scope>NUCLEOTIDE SEQUENCE</scope>
</reference>